<dbReference type="STRING" id="937218.SAMN06297251_11289"/>
<sequence>MSMHALNDFADAMRTDADMAKGLVAAVGQKEDDEAREAFADYARQHGFDVTAQDLAKLRRQAESEGALSDEDLEAVSGAGLFDSIGFVGVVYWKMAVVGADTLFGERNV</sequence>
<reference evidence="2 3" key="1">
    <citation type="submission" date="2017-04" db="EMBL/GenBank/DDBJ databases">
        <authorList>
            <person name="Afonso C.L."/>
            <person name="Miller P.J."/>
            <person name="Scott M.A."/>
            <person name="Spackman E."/>
            <person name="Goraichik I."/>
            <person name="Dimitrov K.M."/>
            <person name="Suarez D.L."/>
            <person name="Swayne D.E."/>
        </authorList>
    </citation>
    <scope>NUCLEOTIDE SEQUENCE [LARGE SCALE GENOMIC DNA]</scope>
    <source>
        <strain evidence="2 3">CGMCC 1.10972</strain>
    </source>
</reference>
<accession>A0A1W2D2W3</accession>
<dbReference type="Pfam" id="PF07862">
    <property type="entry name" value="Nif11"/>
    <property type="match status" value="1"/>
</dbReference>
<keyword evidence="3" id="KW-1185">Reference proteome</keyword>
<name>A0A1W2D2W3_9HYPH</name>
<dbReference type="Proteomes" id="UP000192656">
    <property type="component" value="Unassembled WGS sequence"/>
</dbReference>
<protein>
    <submittedName>
        <fullName evidence="2">Nif11-like leader peptide domain-containing protein</fullName>
    </submittedName>
</protein>
<dbReference type="NCBIfam" id="TIGR03798">
    <property type="entry name" value="leader_Nif11"/>
    <property type="match status" value="1"/>
</dbReference>
<dbReference type="AlphaFoldDB" id="A0A1W2D2W3"/>
<dbReference type="InterPro" id="IPR022516">
    <property type="entry name" value="CHP03798_Ocin"/>
</dbReference>
<evidence type="ECO:0000259" key="1">
    <source>
        <dbReference type="Pfam" id="PF07862"/>
    </source>
</evidence>
<evidence type="ECO:0000313" key="2">
    <source>
        <dbReference type="EMBL" id="SMC91907.1"/>
    </source>
</evidence>
<dbReference type="EMBL" id="FWXR01000012">
    <property type="protein sequence ID" value="SMC91907.1"/>
    <property type="molecule type" value="Genomic_DNA"/>
</dbReference>
<evidence type="ECO:0000313" key="3">
    <source>
        <dbReference type="Proteomes" id="UP000192656"/>
    </source>
</evidence>
<gene>
    <name evidence="2" type="ORF">SAMN06297251_11289</name>
</gene>
<dbReference type="InterPro" id="IPR012903">
    <property type="entry name" value="Nif11"/>
</dbReference>
<feature type="domain" description="Nif11" evidence="1">
    <location>
        <begin position="1"/>
        <end position="55"/>
    </location>
</feature>
<proteinExistence type="predicted"/>
<organism evidence="2 3">
    <name type="scientific">Fulvimarina manganoxydans</name>
    <dbReference type="NCBI Taxonomy" id="937218"/>
    <lineage>
        <taxon>Bacteria</taxon>
        <taxon>Pseudomonadati</taxon>
        <taxon>Pseudomonadota</taxon>
        <taxon>Alphaproteobacteria</taxon>
        <taxon>Hyphomicrobiales</taxon>
        <taxon>Aurantimonadaceae</taxon>
        <taxon>Fulvimarina</taxon>
    </lineage>
</organism>